<keyword evidence="2" id="KW-1185">Reference proteome</keyword>
<dbReference type="Proteomes" id="UP001164746">
    <property type="component" value="Chromosome 1"/>
</dbReference>
<proteinExistence type="predicted"/>
<gene>
    <name evidence="1" type="ORF">MAR_006060</name>
</gene>
<sequence>KKSTVNKTIYDLKILASYLHIVIETLEISESPPFGLCNILCKFFGGVKKPDGSNYKPTTHGPEFVKLNEVFQARQNNSKVKAWEINIRGQTLLLKNKLKPDKGRIPGMYGQSSPRCGHVAQSQKKCPVAIYNEYAS</sequence>
<evidence type="ECO:0000313" key="1">
    <source>
        <dbReference type="EMBL" id="WAQ93589.1"/>
    </source>
</evidence>
<protein>
    <submittedName>
        <fullName evidence="1">Uncharacterized protein</fullName>
    </submittedName>
</protein>
<evidence type="ECO:0000313" key="2">
    <source>
        <dbReference type="Proteomes" id="UP001164746"/>
    </source>
</evidence>
<dbReference type="EMBL" id="CP111012">
    <property type="protein sequence ID" value="WAQ93589.1"/>
    <property type="molecule type" value="Genomic_DNA"/>
</dbReference>
<name>A0ABY7DB30_MYAAR</name>
<feature type="non-terminal residue" evidence="1">
    <location>
        <position position="136"/>
    </location>
</feature>
<reference evidence="1" key="1">
    <citation type="submission" date="2022-11" db="EMBL/GenBank/DDBJ databases">
        <title>Centuries of genome instability and evolution in soft-shell clam transmissible cancer (bioRxiv).</title>
        <authorList>
            <person name="Hart S.F.M."/>
            <person name="Yonemitsu M.A."/>
            <person name="Giersch R.M."/>
            <person name="Beal B.F."/>
            <person name="Arriagada G."/>
            <person name="Davis B.W."/>
            <person name="Ostrander E.A."/>
            <person name="Goff S.P."/>
            <person name="Metzger M.J."/>
        </authorList>
    </citation>
    <scope>NUCLEOTIDE SEQUENCE</scope>
    <source>
        <strain evidence="1">MELC-2E11</strain>
        <tissue evidence="1">Siphon/mantle</tissue>
    </source>
</reference>
<organism evidence="1 2">
    <name type="scientific">Mya arenaria</name>
    <name type="common">Soft-shell clam</name>
    <dbReference type="NCBI Taxonomy" id="6604"/>
    <lineage>
        <taxon>Eukaryota</taxon>
        <taxon>Metazoa</taxon>
        <taxon>Spiralia</taxon>
        <taxon>Lophotrochozoa</taxon>
        <taxon>Mollusca</taxon>
        <taxon>Bivalvia</taxon>
        <taxon>Autobranchia</taxon>
        <taxon>Heteroconchia</taxon>
        <taxon>Euheterodonta</taxon>
        <taxon>Imparidentia</taxon>
        <taxon>Neoheterodontei</taxon>
        <taxon>Myida</taxon>
        <taxon>Myoidea</taxon>
        <taxon>Myidae</taxon>
        <taxon>Mya</taxon>
    </lineage>
</organism>
<accession>A0ABY7DB30</accession>